<feature type="domain" description="ChsH2 C-terminal OB-fold" evidence="1">
    <location>
        <begin position="55"/>
        <end position="118"/>
    </location>
</feature>
<dbReference type="EMBL" id="JAFBEB010000002">
    <property type="protein sequence ID" value="MBM7589222.1"/>
    <property type="molecule type" value="Genomic_DNA"/>
</dbReference>
<evidence type="ECO:0000259" key="2">
    <source>
        <dbReference type="Pfam" id="PF12172"/>
    </source>
</evidence>
<evidence type="ECO:0000313" key="3">
    <source>
        <dbReference type="EMBL" id="MBM7589222.1"/>
    </source>
</evidence>
<dbReference type="InterPro" id="IPR052513">
    <property type="entry name" value="Thioester_dehydratase-like"/>
</dbReference>
<dbReference type="PANTHER" id="PTHR34075:SF5">
    <property type="entry name" value="BLR3430 PROTEIN"/>
    <property type="match status" value="1"/>
</dbReference>
<comment type="caution">
    <text evidence="3">The sequence shown here is derived from an EMBL/GenBank/DDBJ whole genome shotgun (WGS) entry which is preliminary data.</text>
</comment>
<sequence>MTSQLPKPVIDSDSRPFWEGLKRRELWIQKCDACQQAIFYPRLLCPHCFSEQVSWVRATGRGEIYSYTVVHRAFGPFAEQTPYVVAIVELEEGVRMMTRIVGDRADIAIGKPVMVTFEQIDDELTLPYFALCSSLSTGNGGNES</sequence>
<gene>
    <name evidence="3" type="ORF">JOD01_000820</name>
</gene>
<dbReference type="InterPro" id="IPR002878">
    <property type="entry name" value="ChsH2_C"/>
</dbReference>
<dbReference type="InterPro" id="IPR022002">
    <property type="entry name" value="ChsH2_Znr"/>
</dbReference>
<dbReference type="PANTHER" id="PTHR34075">
    <property type="entry name" value="BLR3430 PROTEIN"/>
    <property type="match status" value="1"/>
</dbReference>
<dbReference type="Gene3D" id="6.10.30.10">
    <property type="match status" value="1"/>
</dbReference>
<dbReference type="Proteomes" id="UP000717624">
    <property type="component" value="Unassembled WGS sequence"/>
</dbReference>
<organism evidence="3 4">
    <name type="scientific">Brevibacillus fulvus</name>
    <dbReference type="NCBI Taxonomy" id="1125967"/>
    <lineage>
        <taxon>Bacteria</taxon>
        <taxon>Bacillati</taxon>
        <taxon>Bacillota</taxon>
        <taxon>Bacilli</taxon>
        <taxon>Bacillales</taxon>
        <taxon>Paenibacillaceae</taxon>
        <taxon>Brevibacillus</taxon>
    </lineage>
</organism>
<dbReference type="SUPFAM" id="SSF50249">
    <property type="entry name" value="Nucleic acid-binding proteins"/>
    <property type="match status" value="1"/>
</dbReference>
<keyword evidence="4" id="KW-1185">Reference proteome</keyword>
<protein>
    <submittedName>
        <fullName evidence="3">OB-fold protein</fullName>
    </submittedName>
</protein>
<dbReference type="InterPro" id="IPR012340">
    <property type="entry name" value="NA-bd_OB-fold"/>
</dbReference>
<feature type="domain" description="ChsH2 rubredoxin-like zinc ribbon" evidence="2">
    <location>
        <begin position="18"/>
        <end position="53"/>
    </location>
</feature>
<name>A0A938XSM8_9BACL</name>
<accession>A0A938XSM8</accession>
<dbReference type="Pfam" id="PF12172">
    <property type="entry name" value="zf-ChsH2"/>
    <property type="match status" value="1"/>
</dbReference>
<reference evidence="3" key="1">
    <citation type="submission" date="2021-01" db="EMBL/GenBank/DDBJ databases">
        <title>Genomic Encyclopedia of Type Strains, Phase IV (KMG-IV): sequencing the most valuable type-strain genomes for metagenomic binning, comparative biology and taxonomic classification.</title>
        <authorList>
            <person name="Goeker M."/>
        </authorList>
    </citation>
    <scope>NUCLEOTIDE SEQUENCE</scope>
    <source>
        <strain evidence="3">DSM 25523</strain>
    </source>
</reference>
<evidence type="ECO:0000259" key="1">
    <source>
        <dbReference type="Pfam" id="PF01796"/>
    </source>
</evidence>
<proteinExistence type="predicted"/>
<dbReference type="Pfam" id="PF01796">
    <property type="entry name" value="OB_ChsH2_C"/>
    <property type="match status" value="1"/>
</dbReference>
<evidence type="ECO:0000313" key="4">
    <source>
        <dbReference type="Proteomes" id="UP000717624"/>
    </source>
</evidence>
<dbReference type="RefSeq" id="WP_204516955.1">
    <property type="nucleotide sequence ID" value="NZ_BAABIN010000015.1"/>
</dbReference>
<dbReference type="AlphaFoldDB" id="A0A938XSM8"/>